<evidence type="ECO:0000256" key="2">
    <source>
        <dbReference type="ARBA" id="ARBA00008914"/>
    </source>
</evidence>
<evidence type="ECO:0000256" key="8">
    <source>
        <dbReference type="SAM" id="MobiDB-lite"/>
    </source>
</evidence>
<dbReference type="PROSITE" id="PS51123">
    <property type="entry name" value="OMPA_2"/>
    <property type="match status" value="1"/>
</dbReference>
<name>A0ABU5IDU1_9BURK</name>
<evidence type="ECO:0000256" key="5">
    <source>
        <dbReference type="ARBA" id="ARBA00022989"/>
    </source>
</evidence>
<evidence type="ECO:0000256" key="3">
    <source>
        <dbReference type="ARBA" id="ARBA00022475"/>
    </source>
</evidence>
<dbReference type="Proteomes" id="UP001293718">
    <property type="component" value="Unassembled WGS sequence"/>
</dbReference>
<dbReference type="InterPro" id="IPR006665">
    <property type="entry name" value="OmpA-like"/>
</dbReference>
<evidence type="ECO:0000256" key="4">
    <source>
        <dbReference type="ARBA" id="ARBA00022692"/>
    </source>
</evidence>
<gene>
    <name evidence="11" type="ORF">SM757_06090</name>
</gene>
<evidence type="ECO:0000313" key="11">
    <source>
        <dbReference type="EMBL" id="MDZ5456138.1"/>
    </source>
</evidence>
<evidence type="ECO:0000259" key="10">
    <source>
        <dbReference type="PROSITE" id="PS51123"/>
    </source>
</evidence>
<dbReference type="Pfam" id="PF00691">
    <property type="entry name" value="OmpA"/>
    <property type="match status" value="1"/>
</dbReference>
<proteinExistence type="inferred from homology"/>
<accession>A0ABU5IDU1</accession>
<dbReference type="PANTHER" id="PTHR30329:SF21">
    <property type="entry name" value="LIPOPROTEIN YIAD-RELATED"/>
    <property type="match status" value="1"/>
</dbReference>
<dbReference type="InterPro" id="IPR036737">
    <property type="entry name" value="OmpA-like_sf"/>
</dbReference>
<comment type="caution">
    <text evidence="11">The sequence shown here is derived from an EMBL/GenBank/DDBJ whole genome shotgun (WGS) entry which is preliminary data.</text>
</comment>
<dbReference type="EMBL" id="JAXOJX010000006">
    <property type="protein sequence ID" value="MDZ5456138.1"/>
    <property type="molecule type" value="Genomic_DNA"/>
</dbReference>
<dbReference type="Gene3D" id="3.30.1330.60">
    <property type="entry name" value="OmpA-like domain"/>
    <property type="match status" value="1"/>
</dbReference>
<keyword evidence="3" id="KW-1003">Cell membrane</keyword>
<keyword evidence="5 9" id="KW-1133">Transmembrane helix</keyword>
<comment type="subcellular location">
    <subcellularLocation>
        <location evidence="1">Cell membrane</location>
        <topology evidence="1">Single-pass membrane protein</topology>
    </subcellularLocation>
</comment>
<feature type="region of interest" description="Disordered" evidence="8">
    <location>
        <begin position="1"/>
        <end position="57"/>
    </location>
</feature>
<evidence type="ECO:0000256" key="9">
    <source>
        <dbReference type="SAM" id="Phobius"/>
    </source>
</evidence>
<evidence type="ECO:0000256" key="6">
    <source>
        <dbReference type="ARBA" id="ARBA00023136"/>
    </source>
</evidence>
<sequence length="258" mass="27988">MATQDAGTPAPTPPTVSPAKAAATVSQLLQTQPEAPFTAIGDRGWRPKEQHDEEESGSERWLVSYADFITLLMVMFMMLYALQLVKNKDVVMSDLVRQDKTQATQNVAAQNTQDEKAAALMENLTALGDNSDVKLSRTAAGVEISLNARLLFASGDARLLPAALPVLKSVTKALKDVPRNNILVQGHTDSQPISNGRFESNWELSSARAGVVVRYLVEHGIEPYRLASMGRADNVPAALGDTPEAYAANRRVTILVQY</sequence>
<comment type="similarity">
    <text evidence="2">Belongs to the MotB family.</text>
</comment>
<protein>
    <submittedName>
        <fullName evidence="11">OmpA family protein</fullName>
    </submittedName>
</protein>
<dbReference type="InterPro" id="IPR025713">
    <property type="entry name" value="MotB-like_N_dom"/>
</dbReference>
<keyword evidence="6 7" id="KW-0472">Membrane</keyword>
<reference evidence="11 12" key="1">
    <citation type="submission" date="2023-11" db="EMBL/GenBank/DDBJ databases">
        <title>Draft genome of Azohydromonas lata strain H1 (DSM1123), a polyhydroxyalkanoate producer.</title>
        <authorList>
            <person name="Traversa D."/>
            <person name="D'Addabbo P."/>
            <person name="Pazzani C."/>
            <person name="Manzari C."/>
            <person name="Chiara M."/>
            <person name="Scrascia M."/>
        </authorList>
    </citation>
    <scope>NUCLEOTIDE SEQUENCE [LARGE SCALE GENOMIC DNA]</scope>
    <source>
        <strain evidence="11 12">H1</strain>
    </source>
</reference>
<evidence type="ECO:0000313" key="12">
    <source>
        <dbReference type="Proteomes" id="UP001293718"/>
    </source>
</evidence>
<dbReference type="RefSeq" id="WP_084267931.1">
    <property type="nucleotide sequence ID" value="NZ_JAXOJX010000006.1"/>
</dbReference>
<evidence type="ECO:0000256" key="7">
    <source>
        <dbReference type="PROSITE-ProRule" id="PRU00473"/>
    </source>
</evidence>
<feature type="domain" description="OmpA-like" evidence="10">
    <location>
        <begin position="139"/>
        <end position="258"/>
    </location>
</feature>
<dbReference type="Pfam" id="PF13677">
    <property type="entry name" value="MotB_plug"/>
    <property type="match status" value="1"/>
</dbReference>
<dbReference type="PANTHER" id="PTHR30329">
    <property type="entry name" value="STATOR ELEMENT OF FLAGELLAR MOTOR COMPLEX"/>
    <property type="match status" value="1"/>
</dbReference>
<organism evidence="11 12">
    <name type="scientific">Azohydromonas lata</name>
    <dbReference type="NCBI Taxonomy" id="45677"/>
    <lineage>
        <taxon>Bacteria</taxon>
        <taxon>Pseudomonadati</taxon>
        <taxon>Pseudomonadota</taxon>
        <taxon>Betaproteobacteria</taxon>
        <taxon>Burkholderiales</taxon>
        <taxon>Sphaerotilaceae</taxon>
        <taxon>Azohydromonas</taxon>
    </lineage>
</organism>
<feature type="transmembrane region" description="Helical" evidence="9">
    <location>
        <begin position="62"/>
        <end position="82"/>
    </location>
</feature>
<evidence type="ECO:0000256" key="1">
    <source>
        <dbReference type="ARBA" id="ARBA00004162"/>
    </source>
</evidence>
<dbReference type="InterPro" id="IPR050330">
    <property type="entry name" value="Bact_OuterMem_StrucFunc"/>
</dbReference>
<keyword evidence="4 9" id="KW-0812">Transmembrane</keyword>
<dbReference type="SUPFAM" id="SSF103088">
    <property type="entry name" value="OmpA-like"/>
    <property type="match status" value="1"/>
</dbReference>
<keyword evidence="12" id="KW-1185">Reference proteome</keyword>
<dbReference type="CDD" id="cd07185">
    <property type="entry name" value="OmpA_C-like"/>
    <property type="match status" value="1"/>
</dbReference>